<evidence type="ECO:0000256" key="2">
    <source>
        <dbReference type="ARBA" id="ARBA00016816"/>
    </source>
</evidence>
<proteinExistence type="inferred from homology"/>
<dbReference type="Pfam" id="PF13519">
    <property type="entry name" value="VWA_2"/>
    <property type="match status" value="1"/>
</dbReference>
<gene>
    <name evidence="8" type="ORF">g.66313</name>
</gene>
<dbReference type="SUPFAM" id="SSF53300">
    <property type="entry name" value="vWA-like"/>
    <property type="match status" value="1"/>
</dbReference>
<feature type="domain" description="Integrator complex subunit 14 beta-barrel" evidence="6">
    <location>
        <begin position="190"/>
        <end position="323"/>
    </location>
</feature>
<comment type="similarity">
    <text evidence="4">Belongs to the Integrator subunit 14 family.</text>
</comment>
<evidence type="ECO:0000259" key="5">
    <source>
        <dbReference type="Pfam" id="PF13519"/>
    </source>
</evidence>
<dbReference type="Pfam" id="PF20504">
    <property type="entry name" value="IntS14_C"/>
    <property type="match status" value="1"/>
</dbReference>
<dbReference type="InterPro" id="IPR036465">
    <property type="entry name" value="vWFA_dom_sf"/>
</dbReference>
<dbReference type="OrthoDB" id="2374335at2759"/>
<dbReference type="InterPro" id="IPR045814">
    <property type="entry name" value="IntS14_b-barrel"/>
</dbReference>
<evidence type="ECO:0000313" key="8">
    <source>
        <dbReference type="EMBL" id="MBY86728.1"/>
    </source>
</evidence>
<reference evidence="8" key="1">
    <citation type="submission" date="2018-04" db="EMBL/GenBank/DDBJ databases">
        <title>Transcriptome assembly of Sipha flava.</title>
        <authorList>
            <person name="Scully E.D."/>
            <person name="Geib S.M."/>
            <person name="Palmer N.A."/>
            <person name="Koch K."/>
            <person name="Bradshaw J."/>
            <person name="Heng-Moss T."/>
            <person name="Sarath G."/>
        </authorList>
    </citation>
    <scope>NUCLEOTIDE SEQUENCE</scope>
</reference>
<evidence type="ECO:0000256" key="3">
    <source>
        <dbReference type="ARBA" id="ARBA00023242"/>
    </source>
</evidence>
<organism evidence="8">
    <name type="scientific">Sipha flava</name>
    <name type="common">yellow sugarcane aphid</name>
    <dbReference type="NCBI Taxonomy" id="143950"/>
    <lineage>
        <taxon>Eukaryota</taxon>
        <taxon>Metazoa</taxon>
        <taxon>Ecdysozoa</taxon>
        <taxon>Arthropoda</taxon>
        <taxon>Hexapoda</taxon>
        <taxon>Insecta</taxon>
        <taxon>Pterygota</taxon>
        <taxon>Neoptera</taxon>
        <taxon>Paraneoptera</taxon>
        <taxon>Hemiptera</taxon>
        <taxon>Sternorrhyncha</taxon>
        <taxon>Aphidomorpha</taxon>
        <taxon>Aphidoidea</taxon>
        <taxon>Aphididae</taxon>
        <taxon>Sipha</taxon>
    </lineage>
</organism>
<protein>
    <recommendedName>
        <fullName evidence="2">Integrator complex subunit 14</fullName>
    </recommendedName>
</protein>
<dbReference type="InterPro" id="IPR002035">
    <property type="entry name" value="VWF_A"/>
</dbReference>
<name>A0A2S2R9T7_9HEMI</name>
<dbReference type="PANTHER" id="PTHR13532:SF3">
    <property type="entry name" value="INTEGRATOR COMPLEX SUBUNIT 14"/>
    <property type="match status" value="1"/>
</dbReference>
<evidence type="ECO:0000256" key="1">
    <source>
        <dbReference type="ARBA" id="ARBA00004123"/>
    </source>
</evidence>
<sequence length="474" mass="52992">MATVIAIDLSVSMLRDIKIKDTKESFTLLQLATHGVNVLLDYLAVHSRLEFVAVVTFSSTCDVLCSFTRDYDLIKAKITQLEFRTNTCYPPVIQTINYLVHSEWSNSVTCQVIMITDGNCYEGLRKPDMTPFLFPGKLIVVPLDQVSSLYKNNYDSNKLPNGLGHIMSPELPLTPSSVAKVFEKISKEAYVPYSAVLRCGHLKSDIHLIPPPMSYTKAADFEITTCCISNELSIIGFLESSRVECPATLSRHLVLPQRVSDECVENNEASSKTPSFCVLLHGALKVENMTALCQLSSNWYGLLVSWADNKKKSNLMLITLEPGTNAIPWLGDIQNLTLSPTELSKTELEESQPVKTSDKRSYNQSQLVWIKEAGLQADIQKILRQARKMPDKIPSFYKELNRIRKAAIAYSFNDLLTSIADLLDLECNNLPGGTHPDCALQLTHAAIELRKPYAMDPKLSIGPMITKYTHHDLM</sequence>
<evidence type="ECO:0000256" key="4">
    <source>
        <dbReference type="ARBA" id="ARBA00061449"/>
    </source>
</evidence>
<dbReference type="GO" id="GO:0032039">
    <property type="term" value="C:integrator complex"/>
    <property type="evidence" value="ECO:0007669"/>
    <property type="project" value="InterPro"/>
</dbReference>
<dbReference type="EMBL" id="GGMS01017525">
    <property type="protein sequence ID" value="MBY86728.1"/>
    <property type="molecule type" value="Transcribed_RNA"/>
</dbReference>
<dbReference type="Gene3D" id="3.40.50.410">
    <property type="entry name" value="von Willebrand factor, type A domain"/>
    <property type="match status" value="1"/>
</dbReference>
<dbReference type="CDD" id="cd00198">
    <property type="entry name" value="vWFA"/>
    <property type="match status" value="1"/>
</dbReference>
<keyword evidence="3" id="KW-0539">Nucleus</keyword>
<dbReference type="InterPro" id="IPR039841">
    <property type="entry name" value="INTS14"/>
</dbReference>
<dbReference type="GO" id="GO:0034472">
    <property type="term" value="P:snRNA 3'-end processing"/>
    <property type="evidence" value="ECO:0007669"/>
    <property type="project" value="TreeGrafter"/>
</dbReference>
<comment type="subcellular location">
    <subcellularLocation>
        <location evidence="1">Nucleus</location>
    </subcellularLocation>
</comment>
<feature type="domain" description="VWFA" evidence="5">
    <location>
        <begin position="3"/>
        <end position="118"/>
    </location>
</feature>
<dbReference type="AlphaFoldDB" id="A0A2S2R9T7"/>
<dbReference type="Pfam" id="PF19435">
    <property type="entry name" value="IntS14_b-barrel"/>
    <property type="match status" value="1"/>
</dbReference>
<dbReference type="InterPro" id="IPR046471">
    <property type="entry name" value="IntS14_C"/>
</dbReference>
<feature type="domain" description="Integrator complex subunit 14 C-terminal" evidence="7">
    <location>
        <begin position="368"/>
        <end position="470"/>
    </location>
</feature>
<dbReference type="PANTHER" id="PTHR13532">
    <property type="match status" value="1"/>
</dbReference>
<evidence type="ECO:0000259" key="6">
    <source>
        <dbReference type="Pfam" id="PF19435"/>
    </source>
</evidence>
<accession>A0A2S2R9T7</accession>
<evidence type="ECO:0000259" key="7">
    <source>
        <dbReference type="Pfam" id="PF20504"/>
    </source>
</evidence>